<name>A0ABT0F7U4_9PSED</name>
<evidence type="ECO:0008006" key="4">
    <source>
        <dbReference type="Google" id="ProtNLM"/>
    </source>
</evidence>
<evidence type="ECO:0000313" key="2">
    <source>
        <dbReference type="EMBL" id="MCK1793689.1"/>
    </source>
</evidence>
<dbReference type="SUPFAM" id="SSF51126">
    <property type="entry name" value="Pectin lyase-like"/>
    <property type="match status" value="1"/>
</dbReference>
<gene>
    <name evidence="2" type="ORF">L9059_26640</name>
</gene>
<evidence type="ECO:0000256" key="1">
    <source>
        <dbReference type="SAM" id="MobiDB-lite"/>
    </source>
</evidence>
<comment type="caution">
    <text evidence="2">The sequence shown here is derived from an EMBL/GenBank/DDBJ whole genome shotgun (WGS) entry which is preliminary data.</text>
</comment>
<dbReference type="RefSeq" id="WP_247293884.1">
    <property type="nucleotide sequence ID" value="NZ_JAKNRW010000040.1"/>
</dbReference>
<protein>
    <recommendedName>
        <fullName evidence="4">Right handed beta helix domain-containing protein</fullName>
    </recommendedName>
</protein>
<sequence length="312" mass="35116">MNYIAACYKKSGQLINIYLTQFRFAITLSSFVFTPLVSYAGSLENFNSSEIHVLPHETQEDLQYSSLQKAIDFSYNNLSPNVTSVKFVIHQGTYDGQSAVLRPKQGVHYEITSASGSDPLPSFDGHQQQLTWLKIVSTNGSGSTVSISKLRITNYVTAISIEGDRENLDKFNSGNKISDMRFENIGQNSPDASPSTAVIRLVNSRANEILNNVFLNIRNVKDCNLLHSIYLAHHSSDNSIKNNSFANFCGSPIRVRDDSNRNIAKLNSFVNIQNKRLMDQWFCDKNIREDCTKKQPEQDSHSNIFKMNEISP</sequence>
<reference evidence="2 3" key="1">
    <citation type="submission" date="2022-02" db="EMBL/GenBank/DDBJ databases">
        <title>Comparative genomics of the first Antarctic Pseudomonas spp. capable of biotransforming 2,4,6-Trinitrotoluene.</title>
        <authorList>
            <person name="Cabrera M.A."/>
            <person name="Marquez S.L."/>
            <person name="Perez-Donoso J.M."/>
        </authorList>
    </citation>
    <scope>NUCLEOTIDE SEQUENCE [LARGE SCALE GENOMIC DNA]</scope>
    <source>
        <strain evidence="2 3">TNT19</strain>
    </source>
</reference>
<accession>A0ABT0F7U4</accession>
<feature type="region of interest" description="Disordered" evidence="1">
    <location>
        <begin position="292"/>
        <end position="312"/>
    </location>
</feature>
<keyword evidence="3" id="KW-1185">Reference proteome</keyword>
<proteinExistence type="predicted"/>
<evidence type="ECO:0000313" key="3">
    <source>
        <dbReference type="Proteomes" id="UP001299876"/>
    </source>
</evidence>
<dbReference type="EMBL" id="JAKNRW010000040">
    <property type="protein sequence ID" value="MCK1793689.1"/>
    <property type="molecule type" value="Genomic_DNA"/>
</dbReference>
<organism evidence="2 3">
    <name type="scientific">Pseudomonas violetae</name>
    <dbReference type="NCBI Taxonomy" id="2915813"/>
    <lineage>
        <taxon>Bacteria</taxon>
        <taxon>Pseudomonadati</taxon>
        <taxon>Pseudomonadota</taxon>
        <taxon>Gammaproteobacteria</taxon>
        <taxon>Pseudomonadales</taxon>
        <taxon>Pseudomonadaceae</taxon>
        <taxon>Pseudomonas</taxon>
    </lineage>
</organism>
<feature type="compositionally biased region" description="Polar residues" evidence="1">
    <location>
        <begin position="301"/>
        <end position="312"/>
    </location>
</feature>
<dbReference type="InterPro" id="IPR011050">
    <property type="entry name" value="Pectin_lyase_fold/virulence"/>
</dbReference>
<dbReference type="Proteomes" id="UP001299876">
    <property type="component" value="Unassembled WGS sequence"/>
</dbReference>